<dbReference type="Pfam" id="PF13238">
    <property type="entry name" value="AAA_18"/>
    <property type="match status" value="1"/>
</dbReference>
<dbReference type="SUPFAM" id="SSF52540">
    <property type="entry name" value="P-loop containing nucleoside triphosphate hydrolases"/>
    <property type="match status" value="1"/>
</dbReference>
<dbReference type="EMBL" id="BMFV01000005">
    <property type="protein sequence ID" value="GGH77935.1"/>
    <property type="molecule type" value="Genomic_DNA"/>
</dbReference>
<dbReference type="RefSeq" id="WP_188496350.1">
    <property type="nucleotide sequence ID" value="NZ_BMFV01000005.1"/>
</dbReference>
<proteinExistence type="predicted"/>
<dbReference type="PANTHER" id="PTHR37816:SF2">
    <property type="entry name" value="DNA TOPOLOGY MODULATION PROTEIN FLAR-RELATED PROTEIN"/>
    <property type="match status" value="1"/>
</dbReference>
<dbReference type="InterPro" id="IPR052922">
    <property type="entry name" value="Cytidylate_Kinase-2"/>
</dbReference>
<name>A0A8J2ZUB2_9BACL</name>
<reference evidence="1" key="1">
    <citation type="journal article" date="2014" name="Int. J. Syst. Evol. Microbiol.">
        <title>Complete genome sequence of Corynebacterium casei LMG S-19264T (=DSM 44701T), isolated from a smear-ripened cheese.</title>
        <authorList>
            <consortium name="US DOE Joint Genome Institute (JGI-PGF)"/>
            <person name="Walter F."/>
            <person name="Albersmeier A."/>
            <person name="Kalinowski J."/>
            <person name="Ruckert C."/>
        </authorList>
    </citation>
    <scope>NUCLEOTIDE SEQUENCE</scope>
    <source>
        <strain evidence="1">CGMCC 1.12777</strain>
    </source>
</reference>
<evidence type="ECO:0000313" key="1">
    <source>
        <dbReference type="EMBL" id="GGH77935.1"/>
    </source>
</evidence>
<evidence type="ECO:0000313" key="2">
    <source>
        <dbReference type="Proteomes" id="UP000656813"/>
    </source>
</evidence>
<comment type="caution">
    <text evidence="1">The sequence shown here is derived from an EMBL/GenBank/DDBJ whole genome shotgun (WGS) entry which is preliminary data.</text>
</comment>
<reference evidence="1" key="2">
    <citation type="submission" date="2020-09" db="EMBL/GenBank/DDBJ databases">
        <authorList>
            <person name="Sun Q."/>
            <person name="Zhou Y."/>
        </authorList>
    </citation>
    <scope>NUCLEOTIDE SEQUENCE</scope>
    <source>
        <strain evidence="1">CGMCC 1.12777</strain>
    </source>
</reference>
<dbReference type="Proteomes" id="UP000656813">
    <property type="component" value="Unassembled WGS sequence"/>
</dbReference>
<accession>A0A8J2ZUB2</accession>
<dbReference type="InterPro" id="IPR027417">
    <property type="entry name" value="P-loop_NTPase"/>
</dbReference>
<keyword evidence="2" id="KW-1185">Reference proteome</keyword>
<organism evidence="1 2">
    <name type="scientific">Pullulanibacillus pueri</name>
    <dbReference type="NCBI Taxonomy" id="1437324"/>
    <lineage>
        <taxon>Bacteria</taxon>
        <taxon>Bacillati</taxon>
        <taxon>Bacillota</taxon>
        <taxon>Bacilli</taxon>
        <taxon>Bacillales</taxon>
        <taxon>Sporolactobacillaceae</taxon>
        <taxon>Pullulanibacillus</taxon>
    </lineage>
</organism>
<dbReference type="AlphaFoldDB" id="A0A8J2ZUB2"/>
<gene>
    <name evidence="1" type="ORF">GCM10007096_10570</name>
</gene>
<dbReference type="Gene3D" id="3.40.50.300">
    <property type="entry name" value="P-loop containing nucleotide triphosphate hydrolases"/>
    <property type="match status" value="1"/>
</dbReference>
<protein>
    <submittedName>
        <fullName evidence="1">Uncharacterized protein</fullName>
    </submittedName>
</protein>
<dbReference type="PANTHER" id="PTHR37816">
    <property type="entry name" value="YALI0E33011P"/>
    <property type="match status" value="1"/>
</dbReference>
<sequence length="179" mass="21072">MKIQIIGGSGTGKSTLAKFISGKEKIQWIDTDRYLWKDDTFTENHPVEKRMELYQRDMRASPCYVASGSVFSWYPKGFSDRDLLVFLTLDEAVRMERLRKREIERYGHHTMWLDANGHYTNDFIEWCKTYLTEKDPSASGTYAEQTYQIEHSKSPVLQLDSSKHVEELYTEILRQLRTN</sequence>